<name>A0AAW2S4Q7_SESRA</name>
<proteinExistence type="predicted"/>
<gene>
    <name evidence="1" type="ORF">Sradi_2630400</name>
</gene>
<dbReference type="EMBL" id="JACGWJ010000011">
    <property type="protein sequence ID" value="KAL0387486.1"/>
    <property type="molecule type" value="Genomic_DNA"/>
</dbReference>
<reference evidence="1" key="1">
    <citation type="submission" date="2020-06" db="EMBL/GenBank/DDBJ databases">
        <authorList>
            <person name="Li T."/>
            <person name="Hu X."/>
            <person name="Zhang T."/>
            <person name="Song X."/>
            <person name="Zhang H."/>
            <person name="Dai N."/>
            <person name="Sheng W."/>
            <person name="Hou X."/>
            <person name="Wei L."/>
        </authorList>
    </citation>
    <scope>NUCLEOTIDE SEQUENCE</scope>
    <source>
        <strain evidence="1">G02</strain>
        <tissue evidence="1">Leaf</tissue>
    </source>
</reference>
<accession>A0AAW2S4Q7</accession>
<organism evidence="1">
    <name type="scientific">Sesamum radiatum</name>
    <name type="common">Black benniseed</name>
    <dbReference type="NCBI Taxonomy" id="300843"/>
    <lineage>
        <taxon>Eukaryota</taxon>
        <taxon>Viridiplantae</taxon>
        <taxon>Streptophyta</taxon>
        <taxon>Embryophyta</taxon>
        <taxon>Tracheophyta</taxon>
        <taxon>Spermatophyta</taxon>
        <taxon>Magnoliopsida</taxon>
        <taxon>eudicotyledons</taxon>
        <taxon>Gunneridae</taxon>
        <taxon>Pentapetalae</taxon>
        <taxon>asterids</taxon>
        <taxon>lamiids</taxon>
        <taxon>Lamiales</taxon>
        <taxon>Pedaliaceae</taxon>
        <taxon>Sesamum</taxon>
    </lineage>
</organism>
<dbReference type="AlphaFoldDB" id="A0AAW2S4Q7"/>
<evidence type="ECO:0000313" key="1">
    <source>
        <dbReference type="EMBL" id="KAL0387486.1"/>
    </source>
</evidence>
<reference evidence="1" key="2">
    <citation type="journal article" date="2024" name="Plant">
        <title>Genomic evolution and insights into agronomic trait innovations of Sesamum species.</title>
        <authorList>
            <person name="Miao H."/>
            <person name="Wang L."/>
            <person name="Qu L."/>
            <person name="Liu H."/>
            <person name="Sun Y."/>
            <person name="Le M."/>
            <person name="Wang Q."/>
            <person name="Wei S."/>
            <person name="Zheng Y."/>
            <person name="Lin W."/>
            <person name="Duan Y."/>
            <person name="Cao H."/>
            <person name="Xiong S."/>
            <person name="Wang X."/>
            <person name="Wei L."/>
            <person name="Li C."/>
            <person name="Ma Q."/>
            <person name="Ju M."/>
            <person name="Zhao R."/>
            <person name="Li G."/>
            <person name="Mu C."/>
            <person name="Tian Q."/>
            <person name="Mei H."/>
            <person name="Zhang T."/>
            <person name="Gao T."/>
            <person name="Zhang H."/>
        </authorList>
    </citation>
    <scope>NUCLEOTIDE SEQUENCE</scope>
    <source>
        <strain evidence="1">G02</strain>
    </source>
</reference>
<sequence length="212" mass="23181">MELQTGAVGSCTATPNSALCDLVTKNHWTSEAGCQTSISMCKLPDIPTEDLKGTECETTLVQFDCSQDHGRNASLSKPYDTSKNVNKEAETVKLIGMTFSKKPPLIDWTDEPESEAPVLLGDAGHNLGTFPQGRSTDNGLPFFMRNCQEEELLGVSPSQCKHIDNNEPVMGVPIIYQNDGSCLLILTLQCRHLQGNLLIGGCHLITDTWRTR</sequence>
<protein>
    <submittedName>
        <fullName evidence="1">Uncharacterized protein</fullName>
    </submittedName>
</protein>
<comment type="caution">
    <text evidence="1">The sequence shown here is derived from an EMBL/GenBank/DDBJ whole genome shotgun (WGS) entry which is preliminary data.</text>
</comment>